<evidence type="ECO:0000259" key="9">
    <source>
        <dbReference type="SMART" id="SM00978"/>
    </source>
</evidence>
<dbReference type="InterPro" id="IPR032710">
    <property type="entry name" value="NTF2-like_dom_sf"/>
</dbReference>
<name>A0AA88WKX8_9ASTE</name>
<keyword evidence="7" id="KW-0175">Coiled coil</keyword>
<comment type="subcellular location">
    <subcellularLocation>
        <location evidence="1">Mitochondrion inner membrane</location>
    </subcellularLocation>
</comment>
<dbReference type="PANTHER" id="PTHR10721">
    <property type="entry name" value="MITOCHONDRIAL IMPORT INNER MEMBRANE TRANSLOCASE SUBUNIT TIM44"/>
    <property type="match status" value="1"/>
</dbReference>
<proteinExistence type="inferred from homology"/>
<reference evidence="10" key="1">
    <citation type="submission" date="2022-12" db="EMBL/GenBank/DDBJ databases">
        <title>Draft genome assemblies for two species of Escallonia (Escalloniales).</title>
        <authorList>
            <person name="Chanderbali A."/>
            <person name="Dervinis C."/>
            <person name="Anghel I."/>
            <person name="Soltis D."/>
            <person name="Soltis P."/>
            <person name="Zapata F."/>
        </authorList>
    </citation>
    <scope>NUCLEOTIDE SEQUENCE</scope>
    <source>
        <strain evidence="10">UCBG64.0493</strain>
        <tissue evidence="10">Leaf</tissue>
    </source>
</reference>
<evidence type="ECO:0000313" key="11">
    <source>
        <dbReference type="Proteomes" id="UP001188597"/>
    </source>
</evidence>
<dbReference type="Proteomes" id="UP001188597">
    <property type="component" value="Unassembled WGS sequence"/>
</dbReference>
<comment type="similarity">
    <text evidence="2">Belongs to the Tim44 family.</text>
</comment>
<evidence type="ECO:0000256" key="5">
    <source>
        <dbReference type="ARBA" id="ARBA00023128"/>
    </source>
</evidence>
<evidence type="ECO:0000256" key="1">
    <source>
        <dbReference type="ARBA" id="ARBA00004273"/>
    </source>
</evidence>
<dbReference type="EMBL" id="JAVXUP010000427">
    <property type="protein sequence ID" value="KAK3028144.1"/>
    <property type="molecule type" value="Genomic_DNA"/>
</dbReference>
<evidence type="ECO:0000256" key="3">
    <source>
        <dbReference type="ARBA" id="ARBA00022792"/>
    </source>
</evidence>
<dbReference type="SUPFAM" id="SSF54427">
    <property type="entry name" value="NTF2-like"/>
    <property type="match status" value="1"/>
</dbReference>
<feature type="region of interest" description="Disordered" evidence="8">
    <location>
        <begin position="138"/>
        <end position="186"/>
    </location>
</feature>
<gene>
    <name evidence="10" type="ORF">RJ639_039005</name>
</gene>
<feature type="compositionally biased region" description="Polar residues" evidence="8">
    <location>
        <begin position="151"/>
        <end position="165"/>
    </location>
</feature>
<keyword evidence="5" id="KW-0496">Mitochondrion</keyword>
<dbReference type="GO" id="GO:0051087">
    <property type="term" value="F:protein-folding chaperone binding"/>
    <property type="evidence" value="ECO:0007669"/>
    <property type="project" value="TreeGrafter"/>
</dbReference>
<dbReference type="GO" id="GO:0005743">
    <property type="term" value="C:mitochondrial inner membrane"/>
    <property type="evidence" value="ECO:0007669"/>
    <property type="project" value="UniProtKB-SubCell"/>
</dbReference>
<dbReference type="GO" id="GO:0030150">
    <property type="term" value="P:protein import into mitochondrial matrix"/>
    <property type="evidence" value="ECO:0007669"/>
    <property type="project" value="TreeGrafter"/>
</dbReference>
<evidence type="ECO:0000256" key="7">
    <source>
        <dbReference type="SAM" id="Coils"/>
    </source>
</evidence>
<comment type="caution">
    <text evidence="10">The sequence shown here is derived from an EMBL/GenBank/DDBJ whole genome shotgun (WGS) entry which is preliminary data.</text>
</comment>
<feature type="coiled-coil region" evidence="7">
    <location>
        <begin position="67"/>
        <end position="94"/>
    </location>
</feature>
<dbReference type="InterPro" id="IPR007379">
    <property type="entry name" value="Tim44-like_dom"/>
</dbReference>
<keyword evidence="11" id="KW-1185">Reference proteome</keyword>
<evidence type="ECO:0000313" key="10">
    <source>
        <dbReference type="EMBL" id="KAK3028144.1"/>
    </source>
</evidence>
<dbReference type="Pfam" id="PF04280">
    <property type="entry name" value="Tim44"/>
    <property type="match status" value="1"/>
</dbReference>
<sequence length="489" mass="55449">MTNVNLKAAFGSWNPLGNVRFEAKRYKVLVFLKFLWNYENINYFSTLHALTDEEKRGKFLRLGRYSLKSYVCRNQDFQRSVKELKEKTEGVKEDLKVRTKQTTEELYKHVDGAWTEAEATAKKVSTSFKEKVSAATEEVKGTFGTGKQEPSEPSGTKANNGSQKQEGSEFASGEDKQQQAGHNDTSETIYSKIKSSVSSMSPKVSVAFQKFKEAKPADLAKKGYDIVKDELSGNPSKRKRFEATPSPDSSPKVERSVRTDVVVVPTKQSRWSKIWEKVQSHPIFKRATKISEPVVTKGQELAEDVREALETTDNPILIKLQDLNESVFAETDTAMSFKEIRRRDPSFSLPEFVGWVQDIVKPVLTAYLKGDTEALATYCSPEVIERCRVERKAYESSNIYFDNKILHISDVDLKETKMMGDTPIIIVAFQTQQIYCVRDSSGSIKEGGKDTIHTVLYAWAMQQIDGEEGSFSPIWRLREMQQLNMQALI</sequence>
<dbReference type="Gene3D" id="3.10.450.240">
    <property type="match status" value="1"/>
</dbReference>
<evidence type="ECO:0000256" key="2">
    <source>
        <dbReference type="ARBA" id="ARBA00009597"/>
    </source>
</evidence>
<evidence type="ECO:0000256" key="4">
    <source>
        <dbReference type="ARBA" id="ARBA00022946"/>
    </source>
</evidence>
<dbReference type="AlphaFoldDB" id="A0AA88WKX8"/>
<evidence type="ECO:0000256" key="8">
    <source>
        <dbReference type="SAM" id="MobiDB-lite"/>
    </source>
</evidence>
<organism evidence="10 11">
    <name type="scientific">Escallonia herrerae</name>
    <dbReference type="NCBI Taxonomy" id="1293975"/>
    <lineage>
        <taxon>Eukaryota</taxon>
        <taxon>Viridiplantae</taxon>
        <taxon>Streptophyta</taxon>
        <taxon>Embryophyta</taxon>
        <taxon>Tracheophyta</taxon>
        <taxon>Spermatophyta</taxon>
        <taxon>Magnoliopsida</taxon>
        <taxon>eudicotyledons</taxon>
        <taxon>Gunneridae</taxon>
        <taxon>Pentapetalae</taxon>
        <taxon>asterids</taxon>
        <taxon>campanulids</taxon>
        <taxon>Escalloniales</taxon>
        <taxon>Escalloniaceae</taxon>
        <taxon>Escallonia</taxon>
    </lineage>
</organism>
<keyword evidence="3" id="KW-0999">Mitochondrion inner membrane</keyword>
<dbReference type="PANTHER" id="PTHR10721:SF1">
    <property type="entry name" value="MITOCHONDRIAL IMPORT INNER MEMBRANE TRANSLOCASE SUBUNIT TIM44"/>
    <property type="match status" value="1"/>
</dbReference>
<keyword evidence="6" id="KW-0472">Membrane</keyword>
<dbReference type="InterPro" id="IPR039544">
    <property type="entry name" value="Tim44-like"/>
</dbReference>
<feature type="domain" description="Tim44-like" evidence="9">
    <location>
        <begin position="333"/>
        <end position="482"/>
    </location>
</feature>
<dbReference type="SMART" id="SM00978">
    <property type="entry name" value="Tim44"/>
    <property type="match status" value="1"/>
</dbReference>
<feature type="region of interest" description="Disordered" evidence="8">
    <location>
        <begin position="229"/>
        <end position="255"/>
    </location>
</feature>
<protein>
    <recommendedName>
        <fullName evidence="9">Tim44-like domain-containing protein</fullName>
    </recommendedName>
</protein>
<accession>A0AA88WKX8</accession>
<keyword evidence="4" id="KW-0809">Transit peptide</keyword>
<evidence type="ECO:0000256" key="6">
    <source>
        <dbReference type="ARBA" id="ARBA00023136"/>
    </source>
</evidence>